<evidence type="ECO:0000256" key="1">
    <source>
        <dbReference type="ARBA" id="ARBA00004651"/>
    </source>
</evidence>
<dbReference type="GO" id="GO:0005886">
    <property type="term" value="C:plasma membrane"/>
    <property type="evidence" value="ECO:0007669"/>
    <property type="project" value="UniProtKB-SubCell"/>
</dbReference>
<feature type="transmembrane region" description="Helical" evidence="8">
    <location>
        <begin position="157"/>
        <end position="176"/>
    </location>
</feature>
<feature type="transmembrane region" description="Helical" evidence="8">
    <location>
        <begin position="82"/>
        <end position="105"/>
    </location>
</feature>
<keyword evidence="10" id="KW-1185">Reference proteome</keyword>
<evidence type="ECO:0000256" key="4">
    <source>
        <dbReference type="ARBA" id="ARBA00022475"/>
    </source>
</evidence>
<dbReference type="InterPro" id="IPR052017">
    <property type="entry name" value="TSUP"/>
</dbReference>
<sequence length="301" mass="30111">MLPASATARNSRRSVRSKCMTAPGCLRPWRSLPCAMPHCGAPLGAGKLRRMPHDLPTAATIAAVFLLAGMVKGIIGLGLPTIAIGLLGLFLPPAEAAALLVLPSALTNLWQALSGGLPLALLRRLLPLLAGLLLGAALGAMLGIGLSGGDAALARRLLGAALLLYGGFGLVGRVATLPEGAGEGWAGLGSGLVTGMVTAATGVFVLPAVPYLQALGLERRALLQAMGLSFGVSTLALAASLPAGSLTGSASGGGMLFASALALAPTLLGMVVGQRLHLPPLLFRRIFFAGLLGLGAHLALA</sequence>
<feature type="transmembrane region" description="Helical" evidence="8">
    <location>
        <begin position="55"/>
        <end position="75"/>
    </location>
</feature>
<feature type="transmembrane region" description="Helical" evidence="8">
    <location>
        <begin position="125"/>
        <end position="145"/>
    </location>
</feature>
<evidence type="ECO:0000313" key="10">
    <source>
        <dbReference type="Proteomes" id="UP000322110"/>
    </source>
</evidence>
<dbReference type="AlphaFoldDB" id="A0A5B2TIC9"/>
<dbReference type="InterPro" id="IPR002781">
    <property type="entry name" value="TM_pro_TauE-like"/>
</dbReference>
<comment type="similarity">
    <text evidence="2 8">Belongs to the 4-toluene sulfonate uptake permease (TSUP) (TC 2.A.102) family.</text>
</comment>
<evidence type="ECO:0000256" key="8">
    <source>
        <dbReference type="RuleBase" id="RU363041"/>
    </source>
</evidence>
<comment type="caution">
    <text evidence="9">The sequence shown here is derived from an EMBL/GenBank/DDBJ whole genome shotgun (WGS) entry which is preliminary data.</text>
</comment>
<evidence type="ECO:0000256" key="2">
    <source>
        <dbReference type="ARBA" id="ARBA00009142"/>
    </source>
</evidence>
<keyword evidence="6 8" id="KW-1133">Transmembrane helix</keyword>
<keyword evidence="5 8" id="KW-0812">Transmembrane</keyword>
<accession>A0A5B2TIC9</accession>
<dbReference type="Pfam" id="PF01925">
    <property type="entry name" value="TauE"/>
    <property type="match status" value="1"/>
</dbReference>
<feature type="transmembrane region" description="Helical" evidence="8">
    <location>
        <begin position="221"/>
        <end position="241"/>
    </location>
</feature>
<keyword evidence="7 8" id="KW-0472">Membrane</keyword>
<feature type="transmembrane region" description="Helical" evidence="8">
    <location>
        <begin position="188"/>
        <end position="209"/>
    </location>
</feature>
<dbReference type="OrthoDB" id="9800873at2"/>
<evidence type="ECO:0000256" key="5">
    <source>
        <dbReference type="ARBA" id="ARBA00022692"/>
    </source>
</evidence>
<feature type="transmembrane region" description="Helical" evidence="8">
    <location>
        <begin position="282"/>
        <end position="300"/>
    </location>
</feature>
<protein>
    <recommendedName>
        <fullName evidence="8">Probable membrane transporter protein</fullName>
    </recommendedName>
</protein>
<dbReference type="PANTHER" id="PTHR30269:SF32">
    <property type="entry name" value="MEMBRANE TRANSPORTER PROTEIN-RELATED"/>
    <property type="match status" value="1"/>
</dbReference>
<organism evidence="9 10">
    <name type="scientific">Teichococcus oryzae</name>
    <dbReference type="NCBI Taxonomy" id="1608942"/>
    <lineage>
        <taxon>Bacteria</taxon>
        <taxon>Pseudomonadati</taxon>
        <taxon>Pseudomonadota</taxon>
        <taxon>Alphaproteobacteria</taxon>
        <taxon>Acetobacterales</taxon>
        <taxon>Roseomonadaceae</taxon>
        <taxon>Roseomonas</taxon>
    </lineage>
</organism>
<proteinExistence type="inferred from homology"/>
<evidence type="ECO:0000256" key="3">
    <source>
        <dbReference type="ARBA" id="ARBA00022448"/>
    </source>
</evidence>
<evidence type="ECO:0000256" key="7">
    <source>
        <dbReference type="ARBA" id="ARBA00023136"/>
    </source>
</evidence>
<evidence type="ECO:0000256" key="6">
    <source>
        <dbReference type="ARBA" id="ARBA00022989"/>
    </source>
</evidence>
<dbReference type="Proteomes" id="UP000322110">
    <property type="component" value="Unassembled WGS sequence"/>
</dbReference>
<feature type="transmembrane region" description="Helical" evidence="8">
    <location>
        <begin position="253"/>
        <end position="273"/>
    </location>
</feature>
<name>A0A5B2TIC9_9PROT</name>
<evidence type="ECO:0000313" key="9">
    <source>
        <dbReference type="EMBL" id="KAA2214237.1"/>
    </source>
</evidence>
<dbReference type="PANTHER" id="PTHR30269">
    <property type="entry name" value="TRANSMEMBRANE PROTEIN YFCA"/>
    <property type="match status" value="1"/>
</dbReference>
<gene>
    <name evidence="9" type="ORF">F0Q34_00445</name>
</gene>
<keyword evidence="4 8" id="KW-1003">Cell membrane</keyword>
<comment type="subcellular location">
    <subcellularLocation>
        <location evidence="1 8">Cell membrane</location>
        <topology evidence="1 8">Multi-pass membrane protein</topology>
    </subcellularLocation>
</comment>
<dbReference type="EMBL" id="VUKA01000001">
    <property type="protein sequence ID" value="KAA2214237.1"/>
    <property type="molecule type" value="Genomic_DNA"/>
</dbReference>
<reference evidence="9 10" key="1">
    <citation type="journal article" date="2015" name="Int. J. Syst. Evol. Microbiol.">
        <title>Roseomonas oryzae sp. nov., isolated from paddy rhizosphere soil.</title>
        <authorList>
            <person name="Ramaprasad E.V."/>
            <person name="Sasikala Ch."/>
            <person name="Ramana Ch.V."/>
        </authorList>
    </citation>
    <scope>NUCLEOTIDE SEQUENCE [LARGE SCALE GENOMIC DNA]</scope>
    <source>
        <strain evidence="9 10">KCTC 42542</strain>
    </source>
</reference>
<keyword evidence="3" id="KW-0813">Transport</keyword>